<dbReference type="EMBL" id="UXHF01000153">
    <property type="protein sequence ID" value="VDC49190.1"/>
    <property type="molecule type" value="Genomic_DNA"/>
</dbReference>
<sequence length="114" mass="12555">MKRFLTFPRLAMIFFALFGVAVAGVFAVQAYWVAPGERCEAAGKWYDMDNRICAQPISIAEITGRPNGVSRAQASDEKNRELIRIEDQLAAQDRARAAEITRQKAALAAARPAT</sequence>
<proteinExistence type="predicted"/>
<dbReference type="Proteomes" id="UP000501325">
    <property type="component" value="Chromosome"/>
</dbReference>
<evidence type="ECO:0000313" key="2">
    <source>
        <dbReference type="EMBL" id="VDC49190.1"/>
    </source>
</evidence>
<gene>
    <name evidence="2" type="ORF">BREV_BREV_03503</name>
    <name evidence="1" type="ORF">GYM46_06985</name>
</gene>
<dbReference type="RefSeq" id="WP_008260333.1">
    <property type="nucleotide sequence ID" value="NZ_CP048751.1"/>
</dbReference>
<dbReference type="KEGG" id="bmed:GYM46_06985"/>
<evidence type="ECO:0000313" key="4">
    <source>
        <dbReference type="Proteomes" id="UP000501325"/>
    </source>
</evidence>
<reference evidence="1 4" key="2">
    <citation type="submission" date="2020-01" db="EMBL/GenBank/DDBJ databases">
        <authorList>
            <person name="Wang S."/>
        </authorList>
    </citation>
    <scope>NUCLEOTIDE SEQUENCE [LARGE SCALE GENOMIC DNA]</scope>
    <source>
        <strain evidence="1 4">D151-2-6</strain>
    </source>
</reference>
<evidence type="ECO:0000313" key="1">
    <source>
        <dbReference type="EMBL" id="QIH72716.1"/>
    </source>
</evidence>
<dbReference type="AlphaFoldDB" id="A0A6G7EH80"/>
<name>A0A6G7EH80_9CAUL</name>
<dbReference type="EMBL" id="CP048751">
    <property type="protein sequence ID" value="QIH72716.1"/>
    <property type="molecule type" value="Genomic_DNA"/>
</dbReference>
<reference evidence="2 3" key="1">
    <citation type="submission" date="2018-11" db="EMBL/GenBank/DDBJ databases">
        <authorList>
            <person name="Peiro R."/>
            <person name="Begona"/>
            <person name="Cbmso G."/>
            <person name="Lopez M."/>
            <person name="Gonzalez S."/>
            <person name="Sacristan E."/>
            <person name="Castillo E."/>
        </authorList>
    </citation>
    <scope>NUCLEOTIDE SEQUENCE [LARGE SCALE GENOMIC DNA]</scope>
    <source>
        <strain evidence="2">Brev_genome</strain>
    </source>
</reference>
<protein>
    <submittedName>
        <fullName evidence="2">Uncharacterized protein</fullName>
    </submittedName>
</protein>
<keyword evidence="3" id="KW-1185">Reference proteome</keyword>
<evidence type="ECO:0000313" key="3">
    <source>
        <dbReference type="Proteomes" id="UP000289220"/>
    </source>
</evidence>
<dbReference type="Proteomes" id="UP000289220">
    <property type="component" value="Unassembled WGS sequence"/>
</dbReference>
<organism evidence="2 3">
    <name type="scientific">Brevundimonas mediterranea</name>
    <dbReference type="NCBI Taxonomy" id="74329"/>
    <lineage>
        <taxon>Bacteria</taxon>
        <taxon>Pseudomonadati</taxon>
        <taxon>Pseudomonadota</taxon>
        <taxon>Alphaproteobacteria</taxon>
        <taxon>Caulobacterales</taxon>
        <taxon>Caulobacteraceae</taxon>
        <taxon>Brevundimonas</taxon>
    </lineage>
</organism>
<accession>A0A6G7EH80</accession>